<keyword evidence="6" id="KW-0393">Immunoglobulin domain</keyword>
<feature type="compositionally biased region" description="Low complexity" evidence="7">
    <location>
        <begin position="1683"/>
        <end position="1704"/>
    </location>
</feature>
<feature type="compositionally biased region" description="Low complexity" evidence="7">
    <location>
        <begin position="1081"/>
        <end position="1100"/>
    </location>
</feature>
<evidence type="ECO:0000313" key="11">
    <source>
        <dbReference type="Proteomes" id="UP000694402"/>
    </source>
</evidence>
<dbReference type="InterPro" id="IPR003591">
    <property type="entry name" value="Leu-rich_rpt_typical-subtyp"/>
</dbReference>
<feature type="compositionally biased region" description="Polar residues" evidence="7">
    <location>
        <begin position="1125"/>
        <end position="1142"/>
    </location>
</feature>
<dbReference type="SMART" id="SM00369">
    <property type="entry name" value="LRR_TYP"/>
    <property type="match status" value="6"/>
</dbReference>
<dbReference type="InterPro" id="IPR013098">
    <property type="entry name" value="Ig_I-set"/>
</dbReference>
<reference evidence="10" key="3">
    <citation type="submission" date="2025-09" db="UniProtKB">
        <authorList>
            <consortium name="Ensembl"/>
        </authorList>
    </citation>
    <scope>IDENTIFICATION</scope>
</reference>
<feature type="compositionally biased region" description="Low complexity" evidence="7">
    <location>
        <begin position="1476"/>
        <end position="1492"/>
    </location>
</feature>
<evidence type="ECO:0000256" key="6">
    <source>
        <dbReference type="ARBA" id="ARBA00023319"/>
    </source>
</evidence>
<feature type="compositionally biased region" description="Acidic residues" evidence="7">
    <location>
        <begin position="1607"/>
        <end position="1661"/>
    </location>
</feature>
<evidence type="ECO:0000256" key="2">
    <source>
        <dbReference type="ARBA" id="ARBA00022729"/>
    </source>
</evidence>
<dbReference type="SMART" id="SM00082">
    <property type="entry name" value="LRRCT"/>
    <property type="match status" value="1"/>
</dbReference>
<feature type="region of interest" description="Disordered" evidence="7">
    <location>
        <begin position="1841"/>
        <end position="1956"/>
    </location>
</feature>
<feature type="compositionally biased region" description="Low complexity" evidence="7">
    <location>
        <begin position="978"/>
        <end position="1003"/>
    </location>
</feature>
<organism evidence="10 11">
    <name type="scientific">Oncorhynchus tshawytscha</name>
    <name type="common">Chinook salmon</name>
    <name type="synonym">Salmo tshawytscha</name>
    <dbReference type="NCBI Taxonomy" id="74940"/>
    <lineage>
        <taxon>Eukaryota</taxon>
        <taxon>Metazoa</taxon>
        <taxon>Chordata</taxon>
        <taxon>Craniata</taxon>
        <taxon>Vertebrata</taxon>
        <taxon>Euteleostomi</taxon>
        <taxon>Actinopterygii</taxon>
        <taxon>Neopterygii</taxon>
        <taxon>Teleostei</taxon>
        <taxon>Protacanthopterygii</taxon>
        <taxon>Salmoniformes</taxon>
        <taxon>Salmonidae</taxon>
        <taxon>Salmoninae</taxon>
        <taxon>Oncorhynchus</taxon>
    </lineage>
</organism>
<dbReference type="InterPro" id="IPR013106">
    <property type="entry name" value="Ig_V-set"/>
</dbReference>
<feature type="domain" description="Ig-like" evidence="9">
    <location>
        <begin position="449"/>
        <end position="535"/>
    </location>
</feature>
<feature type="region of interest" description="Disordered" evidence="7">
    <location>
        <begin position="2259"/>
        <end position="2289"/>
    </location>
</feature>
<feature type="region of interest" description="Disordered" evidence="7">
    <location>
        <begin position="795"/>
        <end position="1341"/>
    </location>
</feature>
<accession>A0AAZ3RJU7</accession>
<sequence>MVPSVCGVSLAVVLLTLVSPGGACPLPCSCYQPTELHCTFRSLVNIPQPLLQHTLHINLGFNSISRIPDSSLAGLRRLALLMLHGNDIHEIPDGAFQDLSSLQVLKLSYNKLREISAKSFSGLSSLQRLHLDHNWLQSLHPQALLSLPNLRLIRLQGNRLHQLHPQAFCTLSLLQTFCYSTLRHLDVSNNSLTNLPRDILRTAPLLESLALQANPWTCDCSMAWLQAWSISHPGLLKCPGPQCLVCASPNHLKGRGLLQQKDLSCSSPVIATNPRASSQEDGGIQSIETFREALGHASLGMSDQQGNAVDLKCNITHSSQTPDITPPQLSSSFTPLSLSLSLSLFCGVDGHSYERLWRLMAYYSETPARLQREIMLSKAPTLAYRYRQRAEREGYYHTGVRASVQAHPAWLLQPHVSLQFNRAQSSTHRVKLTLSTLVSAPPDPPSQHPWVLIQTNHTHTAFTAATDSQIHLPCPVLSSTEDLSSGDPRLQWVFPDGLTVSFPYHSSDGRVRVSGQGLILQRVDHSDAGLYYCVARAGGNVDVLPLRLVVVESSNAPPGEELGAAVTGLVGDPVSLPCEASGSPKVEVNWVLPDGEVVGSRNKGRRRGEAGVTVLANGTLSLPFPGQRDAGLYRCVAVNQHGADSHSTRLILTPRSTDTSSSMRYPMRPQSVVGLSNRVPAPLGVKEVEEGVSGNDKEEEENILHTRAGNTRRRGLRPKPPLTRRPPIRSHMVRVEGGGPPQRGRRPLRRGFPVEQKRNRLEGRRRLNLAKHKIDPQKWAELLAKIRERTAPKITDSLYVSPPTRARTTTSAPSTRAKTTTSTPTEAKETTSTPSEAKTTTSTPTEAKTTTSTPTEAKETTSTPTEAKETTSTPTEAKETTSTPSEAKTTTSTPTEAKETTSTPTEAKETTSTPTEAKETTSIPTEAKTTTSTPTEAKTTTSTPTEAKTTTSNPTEAKTTAAAPTEAKTTRMQTTRIKPGSTQPKTTQPKTTLPNTTLPKSTPEVTVGGKSPQRTVLESEADTTEGFSTDVPSLQEEGLNTVHTSLIPDLLTKDRVAPETTNTADKTNNFPQTPQSKTDTDTGTGTETESSPKSTKPTSSINDISTEVLNPVRTTGERGRYGTTNSGQLTFSNSVPSQSRIPWNSRRRPGQRRRNNRPRGRPTAPQNSPGPTSPRQNTPGPTSPRQNTPGSTSSRQNTPGPTSPRQNSPGPTSSRQNTPGPTSSRQNTPGSTSSRQNTPGPTSSRQNTPGPTSSRQNTPGPTSSRQNTPGPTSSRQNTPGPTSPRQNTPGPTSSRQNSPRAALADPRGLPAAGTTTTRTTTTTTTRTTAPSSTRITAPSSTSVFPPAFFPASPPQTHTGRVTHSAYTASWLPDRSQTTSTHTEICTLTRTHTGKHTPTVTTTSTHTDKHTPTTISTHTDKYTPTTTSTHTDKHTPTVTHSNTDKQSYDETEGQVWATPKEQVPSVFNQHNPEDIKTTPPRSGTTPGRTTPTGTEKEPSEIEPSEIKPLYPAADEEPNEEEPPATDEEPSEIEPPANDEEPSEIEPPATDEEHREVEPPATEEEHSEVEPPATDEEHREVEPPATDEEQREVEPPATDEEHREIEPPATDEEHSEMEPPATDEEHSEMEPPATDEEHSEMEPPATDEEHSEMEPPATDEEHSEMEPVYLAPDKPEERQPESEINSSLSSTTQLLSPNTPDTAAPTVSAITSSTVITSIRRTNTITIPTTTIPTTTFPTNTTTIPTTTTTIPTTTTTIPTTTTTIPTTTTTIPTTTTTIPTTTTTIPTTTTTIPTTTTTIPTTTTTIPTTTTTIPTTTTTIPTTTTTIPTTTSTTPTTTTVWRNPGLNAIPDSHGSRYHPPPYPNDPQHRITRPDPVRTPPPIKHAPSLPHRANPKLLLPDISETPSSAVLTTRAPSSPPKIFPPTTDPQAGVNTGSTPPRSPPLSPHRSVTAQRPPQTPVLRVRPLITPPHVRSMSVPAESDALLPCEAIGQPPPTITWIKVSTGAVISLDTKAERFQVLPNGTFLIQSVQVQDRGTYICSAQNSVGLDRVMVTLEVWSRPPRIQLPTHREVTVHQGAEVRWECRAQGVPVPLLSWVLPDRSILTPDLNSNPAHGPHPRVSIFPNGTLRIVAVGPADRGLYRCVASNPAGTSSLSVRLHVSFLPPAIQQPREERVTQPAGMPLYAHCSARGAPVPSIRWRTPDGTLLLPSQFLNGNLFVLPNATLLIRKLSTKDSGSYECLATNAVGGDKRTVRVLVTGDEGGGVVSTDKTTSSSSINSNSDLNPSSAVLNPPLRPSSPLSKAKILSTSPSSSIVVYGETLLLQCSVTGNPEPRVVWRVPGKKLVDAHYSFDKRMKVHSNGTLYIQSMTEKDGGDYLCVARNKMADDYRLLRVTVVTKPAKPAKIEPKQSSNQKVVSYGAALKVDCLATGQPDPAVRWSLPDGTSVNSVLLQGDEKGGRRRRLVVFDNGTLFLPSVGMGEEGEYVCHAENQMGRDSMRVMIKVLTSPPSFQTTRYEVIKVQQGGVVALNCGAKGEPIPTVTWFSPINHVIPVGGSGPVVVRPDGSLVIQGARGADGGNYTCRASNVAGERSRVMGVEVSVTPPSFTLNGTRGGLDGTDRHTAVVSSSGLSTVITISQSAGRVQSGRTGNGVSSGNGVINNEVSHNGVSNVGDQRVSAVRGQTVLLPCPSQGFPPPRLAWLLPGNGVLPAPYYGSRLTVHRNGTLELRGVRASDAGLLVCVARGERGEAQMMVHLEVLDTQDPPRSRGPVTTGKPRPVGLVSTEKHRPVGLVSTEKPRPVSLVSTVKPHPVGPVSTEKPHPVGPEKPRSGFTFTEETPHPRGPVTTEKPHLGGQVSTETPRPVGGDKRTVPGVSFRGDTPHPRGPVSEAARSVIPERKPLVISRSASLVSIISGENLRLPCPQTDSPSQSSSQTQSLTWTLPSGVIVSRGQTAGTGQYSILDDGTLTVQQASVFDRGTYSCQSTNQDTLSILTVPVIVIAYPPRITNGPPPLTYTRPGVAVQLTCYVIATPRATITWEMPDQSQLRVTGQARLYGNRYLSPQGSLVIQNPTSRDTGFYRCTARNAIGTDTKATYLHVI</sequence>
<feature type="region of interest" description="Disordered" evidence="7">
    <location>
        <begin position="2758"/>
        <end position="2779"/>
    </location>
</feature>
<feature type="domain" description="Ig-like" evidence="9">
    <location>
        <begin position="2401"/>
        <end position="2504"/>
    </location>
</feature>
<keyword evidence="11" id="KW-1185">Reference proteome</keyword>
<feature type="compositionally biased region" description="Low complexity" evidence="7">
    <location>
        <begin position="1314"/>
        <end position="1341"/>
    </location>
</feature>
<dbReference type="InterPro" id="IPR003598">
    <property type="entry name" value="Ig_sub2"/>
</dbReference>
<evidence type="ECO:0000256" key="8">
    <source>
        <dbReference type="SAM" id="SignalP"/>
    </source>
</evidence>
<feature type="compositionally biased region" description="Low complexity" evidence="7">
    <location>
        <begin position="2266"/>
        <end position="2289"/>
    </location>
</feature>
<keyword evidence="4" id="KW-1015">Disulfide bond</keyword>
<reference evidence="11" key="1">
    <citation type="journal article" date="2018" name="PLoS ONE">
        <title>Chinook salmon (Oncorhynchus tshawytscha) genome and transcriptome.</title>
        <authorList>
            <person name="Christensen K.A."/>
            <person name="Leong J.S."/>
            <person name="Sakhrani D."/>
            <person name="Biagi C.A."/>
            <person name="Minkley D.R."/>
            <person name="Withler R.E."/>
            <person name="Rondeau E.B."/>
            <person name="Koop B.F."/>
            <person name="Devlin R.H."/>
        </authorList>
    </citation>
    <scope>NUCLEOTIDE SEQUENCE [LARGE SCALE GENOMIC DNA]</scope>
</reference>
<feature type="compositionally biased region" description="Polar residues" evidence="7">
    <location>
        <begin position="1164"/>
        <end position="1299"/>
    </location>
</feature>
<dbReference type="PANTHER" id="PTHR45842">
    <property type="entry name" value="SYNAPTIC ADHESION-LIKE MOLECULE SALM"/>
    <property type="match status" value="1"/>
</dbReference>
<dbReference type="InterPro" id="IPR003599">
    <property type="entry name" value="Ig_sub"/>
</dbReference>
<dbReference type="InterPro" id="IPR032675">
    <property type="entry name" value="LRR_dom_sf"/>
</dbReference>
<feature type="compositionally biased region" description="Basic and acidic residues" evidence="7">
    <location>
        <begin position="2815"/>
        <end position="2826"/>
    </location>
</feature>
<dbReference type="Ensembl" id="ENSOTST00005189652.1">
    <property type="protein sequence ID" value="ENSOTSP00005140560.1"/>
    <property type="gene ID" value="ENSOTSG00005055913.1"/>
</dbReference>
<evidence type="ECO:0000256" key="1">
    <source>
        <dbReference type="ARBA" id="ARBA00022614"/>
    </source>
</evidence>
<feature type="compositionally biased region" description="Acidic residues" evidence="7">
    <location>
        <begin position="1512"/>
        <end position="1542"/>
    </location>
</feature>
<feature type="domain" description="Ig-like" evidence="9">
    <location>
        <begin position="2507"/>
        <end position="2598"/>
    </location>
</feature>
<dbReference type="PANTHER" id="PTHR45842:SF25">
    <property type="entry name" value="CARBOXYPEPTIDASE N SUBUNIT 2-LIKE"/>
    <property type="match status" value="1"/>
</dbReference>
<feature type="compositionally biased region" description="Basic residues" evidence="7">
    <location>
        <begin position="1145"/>
        <end position="1160"/>
    </location>
</feature>
<dbReference type="SMART" id="SM00406">
    <property type="entry name" value="IGv"/>
    <property type="match status" value="5"/>
</dbReference>
<dbReference type="Gene3D" id="2.60.40.10">
    <property type="entry name" value="Immunoglobulins"/>
    <property type="match status" value="11"/>
</dbReference>
<dbReference type="InterPro" id="IPR036179">
    <property type="entry name" value="Ig-like_dom_sf"/>
</dbReference>
<proteinExistence type="predicted"/>
<feature type="compositionally biased region" description="Low complexity" evidence="7">
    <location>
        <begin position="801"/>
        <end position="967"/>
    </location>
</feature>
<feature type="compositionally biased region" description="Low complexity" evidence="7">
    <location>
        <begin position="1392"/>
        <end position="1404"/>
    </location>
</feature>
<reference evidence="10" key="2">
    <citation type="submission" date="2025-08" db="UniProtKB">
        <authorList>
            <consortium name="Ensembl"/>
        </authorList>
    </citation>
    <scope>IDENTIFICATION</scope>
</reference>
<feature type="domain" description="Ig-like" evidence="9">
    <location>
        <begin position="2897"/>
        <end position="2990"/>
    </location>
</feature>
<feature type="domain" description="Ig-like" evidence="9">
    <location>
        <begin position="2679"/>
        <end position="2754"/>
    </location>
</feature>
<feature type="region of interest" description="Disordered" evidence="7">
    <location>
        <begin position="732"/>
        <end position="759"/>
    </location>
</feature>
<dbReference type="Pfam" id="PF07679">
    <property type="entry name" value="I-set"/>
    <property type="match status" value="3"/>
</dbReference>
<feature type="domain" description="Ig-like" evidence="9">
    <location>
        <begin position="2061"/>
        <end position="2160"/>
    </location>
</feature>
<evidence type="ECO:0000256" key="7">
    <source>
        <dbReference type="SAM" id="MobiDB-lite"/>
    </source>
</evidence>
<dbReference type="FunFam" id="2.60.40.10:FF:000032">
    <property type="entry name" value="palladin isoform X1"/>
    <property type="match status" value="1"/>
</dbReference>
<feature type="region of interest" description="Disordered" evidence="7">
    <location>
        <begin position="1392"/>
        <end position="1704"/>
    </location>
</feature>
<dbReference type="PROSITE" id="PS51450">
    <property type="entry name" value="LRR"/>
    <property type="match status" value="3"/>
</dbReference>
<dbReference type="InterPro" id="IPR007110">
    <property type="entry name" value="Ig-like_dom"/>
</dbReference>
<feature type="domain" description="Ig-like" evidence="9">
    <location>
        <begin position="2291"/>
        <end position="2393"/>
    </location>
</feature>
<dbReference type="SMART" id="SM00408">
    <property type="entry name" value="IGc2"/>
    <property type="match status" value="11"/>
</dbReference>
<dbReference type="Pfam" id="PF13855">
    <property type="entry name" value="LRR_8"/>
    <property type="match status" value="1"/>
</dbReference>
<evidence type="ECO:0000256" key="4">
    <source>
        <dbReference type="ARBA" id="ARBA00023157"/>
    </source>
</evidence>
<dbReference type="Pfam" id="PF13927">
    <property type="entry name" value="Ig_3"/>
    <property type="match status" value="6"/>
</dbReference>
<feature type="domain" description="Ig-like" evidence="9">
    <location>
        <begin position="545"/>
        <end position="653"/>
    </location>
</feature>
<dbReference type="SUPFAM" id="SSF48726">
    <property type="entry name" value="Immunoglobulin"/>
    <property type="match status" value="11"/>
</dbReference>
<feature type="compositionally biased region" description="Polar residues" evidence="7">
    <location>
        <begin position="1902"/>
        <end position="1914"/>
    </location>
</feature>
<keyword evidence="2 8" id="KW-0732">Signal</keyword>
<feature type="domain" description="Ig-like" evidence="9">
    <location>
        <begin position="1964"/>
        <end position="2055"/>
    </location>
</feature>
<protein>
    <recommendedName>
        <fullName evidence="9">Ig-like domain-containing protein</fullName>
    </recommendedName>
</protein>
<gene>
    <name evidence="10" type="primary">LOC112235461</name>
</gene>
<keyword evidence="3" id="KW-0677">Repeat</keyword>
<dbReference type="Proteomes" id="UP000694402">
    <property type="component" value="Unassembled WGS sequence"/>
</dbReference>
<evidence type="ECO:0000313" key="10">
    <source>
        <dbReference type="Ensembl" id="ENSOTSP00005140560.1"/>
    </source>
</evidence>
<evidence type="ECO:0000256" key="3">
    <source>
        <dbReference type="ARBA" id="ARBA00022737"/>
    </source>
</evidence>
<keyword evidence="5" id="KW-0325">Glycoprotein</keyword>
<dbReference type="InterPro" id="IPR000483">
    <property type="entry name" value="Cys-rich_flank_reg_C"/>
</dbReference>
<evidence type="ECO:0000259" key="9">
    <source>
        <dbReference type="PROSITE" id="PS50835"/>
    </source>
</evidence>
<dbReference type="PROSITE" id="PS50835">
    <property type="entry name" value="IG_LIKE"/>
    <property type="match status" value="11"/>
</dbReference>
<feature type="chain" id="PRO_5044206821" description="Ig-like domain-containing protein" evidence="8">
    <location>
        <begin position="24"/>
        <end position="3096"/>
    </location>
</feature>
<dbReference type="InterPro" id="IPR001611">
    <property type="entry name" value="Leu-rich_rpt"/>
</dbReference>
<feature type="region of interest" description="Disordered" evidence="7">
    <location>
        <begin position="2800"/>
        <end position="2888"/>
    </location>
</feature>
<feature type="domain" description="Ig-like" evidence="9">
    <location>
        <begin position="3001"/>
        <end position="3094"/>
    </location>
</feature>
<dbReference type="GeneTree" id="ENSGT00940000159942"/>
<feature type="compositionally biased region" description="Low complexity" evidence="7">
    <location>
        <begin position="1411"/>
        <end position="1428"/>
    </location>
</feature>
<dbReference type="InterPro" id="IPR013783">
    <property type="entry name" value="Ig-like_fold"/>
</dbReference>
<evidence type="ECO:0000256" key="5">
    <source>
        <dbReference type="ARBA" id="ARBA00023180"/>
    </source>
</evidence>
<dbReference type="InterPro" id="IPR050467">
    <property type="entry name" value="LRFN"/>
</dbReference>
<dbReference type="SUPFAM" id="SSF52058">
    <property type="entry name" value="L domain-like"/>
    <property type="match status" value="1"/>
</dbReference>
<feature type="signal peptide" evidence="8">
    <location>
        <begin position="1"/>
        <end position="23"/>
    </location>
</feature>
<feature type="compositionally biased region" description="Pro residues" evidence="7">
    <location>
        <begin position="1915"/>
        <end position="1925"/>
    </location>
</feature>
<feature type="domain" description="Ig-like" evidence="9">
    <location>
        <begin position="2163"/>
        <end position="2257"/>
    </location>
</feature>
<feature type="compositionally biased region" description="Polar residues" evidence="7">
    <location>
        <begin position="1059"/>
        <end position="1075"/>
    </location>
</feature>
<dbReference type="FunFam" id="2.60.40.10:FF:000063">
    <property type="entry name" value="neural cell adhesion molecule L1"/>
    <property type="match status" value="1"/>
</dbReference>
<keyword evidence="1" id="KW-0433">Leucine-rich repeat</keyword>
<dbReference type="SMART" id="SM00409">
    <property type="entry name" value="IG"/>
    <property type="match status" value="10"/>
</dbReference>
<dbReference type="FunFam" id="2.60.40.10:FF:001377">
    <property type="entry name" value="Matrix remodeling associated 5"/>
    <property type="match status" value="1"/>
</dbReference>
<dbReference type="Gene3D" id="3.80.10.10">
    <property type="entry name" value="Ribonuclease Inhibitor"/>
    <property type="match status" value="2"/>
</dbReference>
<feature type="compositionally biased region" description="Basic and acidic residues" evidence="7">
    <location>
        <begin position="1865"/>
        <end position="1874"/>
    </location>
</feature>
<dbReference type="CDD" id="cd00096">
    <property type="entry name" value="Ig"/>
    <property type="match status" value="4"/>
</dbReference>
<name>A0AAZ3RJU7_ONCTS</name>